<dbReference type="AlphaFoldDB" id="A0A0H3ZXU5"/>
<evidence type="ECO:0000313" key="1">
    <source>
        <dbReference type="EMBL" id="AKN39392.1"/>
    </source>
</evidence>
<accession>A0A0H3ZXU5</accession>
<protein>
    <submittedName>
        <fullName evidence="1">Uncharacterized protein</fullName>
    </submittedName>
</protein>
<name>A0A0H3ZXU5_9VIBR</name>
<proteinExistence type="predicted"/>
<sequence>MVCTGGAKPAWTDEVNDAVVFDHEAININRRELERDGVPVCKRVTDFASVARGDAGKCQAG</sequence>
<dbReference type="EMBL" id="KP795645">
    <property type="protein sequence ID" value="AKN39392.1"/>
    <property type="molecule type" value="Genomic_DNA"/>
</dbReference>
<organism evidence="1">
    <name type="scientific">Vibrio genomosp. F6</name>
    <dbReference type="NCBI Taxonomy" id="723172"/>
    <lineage>
        <taxon>Bacteria</taxon>
        <taxon>Pseudomonadati</taxon>
        <taxon>Pseudomonadota</taxon>
        <taxon>Gammaproteobacteria</taxon>
        <taxon>Vibrionales</taxon>
        <taxon>Vibrionaceae</taxon>
        <taxon>Vibrio</taxon>
    </lineage>
</organism>
<reference evidence="1" key="1">
    <citation type="journal article" date="2015" name="MBio">
        <title>Eco-Evolutionary Dynamics of Episomes among Ecologically Cohesive Bacterial Populations.</title>
        <authorList>
            <person name="Xue H."/>
            <person name="Cordero O.X."/>
            <person name="Camas F.M."/>
            <person name="Trimble W."/>
            <person name="Meyer F."/>
            <person name="Guglielmini J."/>
            <person name="Rocha E.P."/>
            <person name="Polz M.F."/>
        </authorList>
    </citation>
    <scope>NUCLEOTIDE SEQUENCE</scope>
    <source>
        <strain evidence="1">FF_110</strain>
    </source>
</reference>